<dbReference type="PANTHER" id="PTHR30036">
    <property type="entry name" value="D-XYLOSE-BINDING PERIPLASMIC PROTEIN"/>
    <property type="match status" value="1"/>
</dbReference>
<accession>A0A0H1RAR0</accession>
<evidence type="ECO:0000313" key="4">
    <source>
        <dbReference type="EMBL" id="KLK91931.1"/>
    </source>
</evidence>
<dbReference type="CDD" id="cd06307">
    <property type="entry name" value="PBP1_sugar_binding"/>
    <property type="match status" value="1"/>
</dbReference>
<dbReference type="InterPro" id="IPR028082">
    <property type="entry name" value="Peripla_BP_I"/>
</dbReference>
<proteinExistence type="inferred from homology"/>
<dbReference type="AlphaFoldDB" id="A0A0H1RAR0"/>
<dbReference type="PANTHER" id="PTHR30036:SF7">
    <property type="entry name" value="ABC TRANSPORTER PERIPLASMIC-BINDING PROTEIN YPHF"/>
    <property type="match status" value="1"/>
</dbReference>
<dbReference type="InterPro" id="IPR050555">
    <property type="entry name" value="Bact_Solute-Bind_Prot2"/>
</dbReference>
<name>A0A0H1RAR0_9HYPH</name>
<dbReference type="EMBL" id="LCYG01000043">
    <property type="protein sequence ID" value="KLK91931.1"/>
    <property type="molecule type" value="Genomic_DNA"/>
</dbReference>
<organism evidence="4 5">
    <name type="scientific">Microvirga vignae</name>
    <dbReference type="NCBI Taxonomy" id="1225564"/>
    <lineage>
        <taxon>Bacteria</taxon>
        <taxon>Pseudomonadati</taxon>
        <taxon>Pseudomonadota</taxon>
        <taxon>Alphaproteobacteria</taxon>
        <taxon>Hyphomicrobiales</taxon>
        <taxon>Methylobacteriaceae</taxon>
        <taxon>Microvirga</taxon>
    </lineage>
</organism>
<evidence type="ECO:0000256" key="1">
    <source>
        <dbReference type="ARBA" id="ARBA00004418"/>
    </source>
</evidence>
<dbReference type="InterPro" id="IPR000843">
    <property type="entry name" value="HTH_LacI"/>
</dbReference>
<dbReference type="GO" id="GO:0006355">
    <property type="term" value="P:regulation of DNA-templated transcription"/>
    <property type="evidence" value="ECO:0007669"/>
    <property type="project" value="InterPro"/>
</dbReference>
<dbReference type="STRING" id="1225564.AA309_17710"/>
<dbReference type="SMART" id="SM00354">
    <property type="entry name" value="HTH_LACI"/>
    <property type="match status" value="1"/>
</dbReference>
<dbReference type="SUPFAM" id="SSF53822">
    <property type="entry name" value="Periplasmic binding protein-like I"/>
    <property type="match status" value="1"/>
</dbReference>
<dbReference type="PATRIC" id="fig|1225564.3.peg.4661"/>
<dbReference type="Gene3D" id="3.40.50.2300">
    <property type="match status" value="2"/>
</dbReference>
<gene>
    <name evidence="4" type="ORF">AA309_17710</name>
</gene>
<dbReference type="Pfam" id="PF13407">
    <property type="entry name" value="Peripla_BP_4"/>
    <property type="match status" value="1"/>
</dbReference>
<feature type="domain" description="HTH lacI-type" evidence="3">
    <location>
        <begin position="13"/>
        <end position="77"/>
    </location>
</feature>
<dbReference type="Gene3D" id="1.10.260.40">
    <property type="entry name" value="lambda repressor-like DNA-binding domains"/>
    <property type="match status" value="1"/>
</dbReference>
<comment type="similarity">
    <text evidence="2">Belongs to the bacterial solute-binding protein 2 family.</text>
</comment>
<evidence type="ECO:0000256" key="2">
    <source>
        <dbReference type="ARBA" id="ARBA00007639"/>
    </source>
</evidence>
<protein>
    <submittedName>
        <fullName evidence="4">LacI family transcriptional regulator</fullName>
    </submittedName>
</protein>
<evidence type="ECO:0000313" key="5">
    <source>
        <dbReference type="Proteomes" id="UP000035489"/>
    </source>
</evidence>
<sequence length="353" mass="38655">MKESVKEGQVSRPTIADVAKVANVSVSTVDRVLSGRHRVREATSQQVLRAAEAIGFYGTGMIRHRLGQDRPARSLGFLLQQPQRSFYKMLGQDLKEATDASTTIRGRAVVRFRDDLTPEVAAERLLQLGRECDAVAVVAADHPKVTQAIDTLHGKGVPVFALISDLPAANRAGYVGLDNWKVGGTAAWFISNMCRTPGKIGVYVGSHRFLSQDVSEMRFRSYFREHAPEFQLLDSVATLEDSRYAYEITLDLLRRTPDLVGIYVAGGGITGVIRALREDQSALSRNLVVIGRELITETIAGLVDGVINVVLSHPRRLLADTLVEAMAQSTISNQGGSIVQRVIPFEIYTAENV</sequence>
<reference evidence="4 5" key="1">
    <citation type="submission" date="2015-05" db="EMBL/GenBank/DDBJ databases">
        <title>Draft genome sequence of Microvirga vignae strain BR3299, a novel nitrogen fixing bacteria isolated from Brazil semi-aired region.</title>
        <authorList>
            <person name="Zilli J.E."/>
            <person name="Passos S.R."/>
            <person name="Leite J."/>
            <person name="Baldani J.I."/>
            <person name="Xavier G.R."/>
            <person name="Rumjaneck N.G."/>
            <person name="Simoes-Araujo J.L."/>
        </authorList>
    </citation>
    <scope>NUCLEOTIDE SEQUENCE [LARGE SCALE GENOMIC DNA]</scope>
    <source>
        <strain evidence="4 5">BR3299</strain>
    </source>
</reference>
<keyword evidence="5" id="KW-1185">Reference proteome</keyword>
<dbReference type="OrthoDB" id="9805774at2"/>
<comment type="caution">
    <text evidence="4">The sequence shown here is derived from an EMBL/GenBank/DDBJ whole genome shotgun (WGS) entry which is preliminary data.</text>
</comment>
<dbReference type="InterPro" id="IPR025997">
    <property type="entry name" value="SBP_2_dom"/>
</dbReference>
<dbReference type="InterPro" id="IPR010982">
    <property type="entry name" value="Lambda_DNA-bd_dom_sf"/>
</dbReference>
<evidence type="ECO:0000259" key="3">
    <source>
        <dbReference type="PROSITE" id="PS50932"/>
    </source>
</evidence>
<dbReference type="PROSITE" id="PS50932">
    <property type="entry name" value="HTH_LACI_2"/>
    <property type="match status" value="1"/>
</dbReference>
<dbReference type="SUPFAM" id="SSF47413">
    <property type="entry name" value="lambda repressor-like DNA-binding domains"/>
    <property type="match status" value="1"/>
</dbReference>
<dbReference type="GO" id="GO:0030246">
    <property type="term" value="F:carbohydrate binding"/>
    <property type="evidence" value="ECO:0007669"/>
    <property type="project" value="TreeGrafter"/>
</dbReference>
<dbReference type="Proteomes" id="UP000035489">
    <property type="component" value="Unassembled WGS sequence"/>
</dbReference>
<dbReference type="Pfam" id="PF00356">
    <property type="entry name" value="LacI"/>
    <property type="match status" value="1"/>
</dbReference>
<dbReference type="GO" id="GO:0003677">
    <property type="term" value="F:DNA binding"/>
    <property type="evidence" value="ECO:0007669"/>
    <property type="project" value="InterPro"/>
</dbReference>
<comment type="subcellular location">
    <subcellularLocation>
        <location evidence="1">Periplasm</location>
    </subcellularLocation>
</comment>
<dbReference type="CDD" id="cd01392">
    <property type="entry name" value="HTH_LacI"/>
    <property type="match status" value="1"/>
</dbReference>
<dbReference type="GO" id="GO:0030288">
    <property type="term" value="C:outer membrane-bounded periplasmic space"/>
    <property type="evidence" value="ECO:0007669"/>
    <property type="project" value="TreeGrafter"/>
</dbReference>
<dbReference type="PROSITE" id="PS00356">
    <property type="entry name" value="HTH_LACI_1"/>
    <property type="match status" value="1"/>
</dbReference>